<reference evidence="2 3" key="1">
    <citation type="journal article" date="2023" name="Plants (Basel)">
        <title>Bridging the Gap: Combining Genomics and Transcriptomics Approaches to Understand Stylosanthes scabra, an Orphan Legume from the Brazilian Caatinga.</title>
        <authorList>
            <person name="Ferreira-Neto J.R.C."/>
            <person name="da Silva M.D."/>
            <person name="Binneck E."/>
            <person name="de Melo N.F."/>
            <person name="da Silva R.H."/>
            <person name="de Melo A.L.T.M."/>
            <person name="Pandolfi V."/>
            <person name="Bustamante F.O."/>
            <person name="Brasileiro-Vidal A.C."/>
            <person name="Benko-Iseppon A.M."/>
        </authorList>
    </citation>
    <scope>NUCLEOTIDE SEQUENCE [LARGE SCALE GENOMIC DNA]</scope>
    <source>
        <tissue evidence="2">Leaves</tissue>
    </source>
</reference>
<dbReference type="EMBL" id="JASCZI010242747">
    <property type="protein sequence ID" value="MED6211972.1"/>
    <property type="molecule type" value="Genomic_DNA"/>
</dbReference>
<evidence type="ECO:0000313" key="2">
    <source>
        <dbReference type="EMBL" id="MED6211972.1"/>
    </source>
</evidence>
<dbReference type="Proteomes" id="UP001341840">
    <property type="component" value="Unassembled WGS sequence"/>
</dbReference>
<evidence type="ECO:0000313" key="3">
    <source>
        <dbReference type="Proteomes" id="UP001341840"/>
    </source>
</evidence>
<comment type="caution">
    <text evidence="2">The sequence shown here is derived from an EMBL/GenBank/DDBJ whole genome shotgun (WGS) entry which is preliminary data.</text>
</comment>
<gene>
    <name evidence="2" type="ORF">PIB30_078643</name>
</gene>
<organism evidence="2 3">
    <name type="scientific">Stylosanthes scabra</name>
    <dbReference type="NCBI Taxonomy" id="79078"/>
    <lineage>
        <taxon>Eukaryota</taxon>
        <taxon>Viridiplantae</taxon>
        <taxon>Streptophyta</taxon>
        <taxon>Embryophyta</taxon>
        <taxon>Tracheophyta</taxon>
        <taxon>Spermatophyta</taxon>
        <taxon>Magnoliopsida</taxon>
        <taxon>eudicotyledons</taxon>
        <taxon>Gunneridae</taxon>
        <taxon>Pentapetalae</taxon>
        <taxon>rosids</taxon>
        <taxon>fabids</taxon>
        <taxon>Fabales</taxon>
        <taxon>Fabaceae</taxon>
        <taxon>Papilionoideae</taxon>
        <taxon>50 kb inversion clade</taxon>
        <taxon>dalbergioids sensu lato</taxon>
        <taxon>Dalbergieae</taxon>
        <taxon>Pterocarpus clade</taxon>
        <taxon>Stylosanthes</taxon>
    </lineage>
</organism>
<proteinExistence type="predicted"/>
<protein>
    <submittedName>
        <fullName evidence="2">Uncharacterized protein</fullName>
    </submittedName>
</protein>
<feature type="region of interest" description="Disordered" evidence="1">
    <location>
        <begin position="50"/>
        <end position="76"/>
    </location>
</feature>
<evidence type="ECO:0000256" key="1">
    <source>
        <dbReference type="SAM" id="MobiDB-lite"/>
    </source>
</evidence>
<accession>A0ABU6YQD8</accession>
<keyword evidence="3" id="KW-1185">Reference proteome</keyword>
<sequence length="100" mass="11392">MPCPCDTDVENHAQCRPITAALPYFYPSTSPCGTFLEFRFDFVNLAKHTRREERRTLTPTSRSHRSQKRREDHSIESPSLSFSLIALAWLDASLVCGSEC</sequence>
<name>A0ABU6YQD8_9FABA</name>